<proteinExistence type="predicted"/>
<dbReference type="Proteomes" id="UP001148203">
    <property type="component" value="Unassembled WGS sequence"/>
</dbReference>
<comment type="caution">
    <text evidence="1">The sequence shown here is derived from an EMBL/GenBank/DDBJ whole genome shotgun (WGS) entry which is preliminary data.</text>
</comment>
<reference evidence="1 2" key="1">
    <citation type="submission" date="2022-05" db="EMBL/GenBank/DDBJ databases">
        <title>Novel Pseudomonas spp. Isolated from a Rainbow Trout Aquaculture Facility.</title>
        <authorList>
            <person name="Testerman T."/>
            <person name="Graf J."/>
        </authorList>
    </citation>
    <scope>NUCLEOTIDE SEQUENCE [LARGE SCALE GENOMIC DNA]</scope>
    <source>
        <strain evidence="1 2">ID681</strain>
    </source>
</reference>
<accession>A0ABT5NUH3</accession>
<dbReference type="EMBL" id="JAMDGY010000038">
    <property type="protein sequence ID" value="MDD0991823.1"/>
    <property type="molecule type" value="Genomic_DNA"/>
</dbReference>
<gene>
    <name evidence="1" type="ORF">M5G11_14875</name>
</gene>
<name>A0ABT5NUH3_9PSED</name>
<organism evidence="1 2">
    <name type="scientific">Pseudomonas fontis</name>
    <dbReference type="NCBI Taxonomy" id="2942633"/>
    <lineage>
        <taxon>Bacteria</taxon>
        <taxon>Pseudomonadati</taxon>
        <taxon>Pseudomonadota</taxon>
        <taxon>Gammaproteobacteria</taxon>
        <taxon>Pseudomonadales</taxon>
        <taxon>Pseudomonadaceae</taxon>
        <taxon>Pseudomonas</taxon>
    </lineage>
</organism>
<protein>
    <submittedName>
        <fullName evidence="1">Glutamine synthetase</fullName>
    </submittedName>
</protein>
<dbReference type="InterPro" id="IPR036651">
    <property type="entry name" value="Gln_synt_N_sf"/>
</dbReference>
<feature type="non-terminal residue" evidence="1">
    <location>
        <position position="59"/>
    </location>
</feature>
<keyword evidence="2" id="KW-1185">Reference proteome</keyword>
<dbReference type="SUPFAM" id="SSF54368">
    <property type="entry name" value="Glutamine synthetase, N-terminal domain"/>
    <property type="match status" value="1"/>
</dbReference>
<evidence type="ECO:0000313" key="1">
    <source>
        <dbReference type="EMBL" id="MDD0991823.1"/>
    </source>
</evidence>
<evidence type="ECO:0000313" key="2">
    <source>
        <dbReference type="Proteomes" id="UP001148203"/>
    </source>
</evidence>
<sequence length="59" mass="6541">MTSVTPCAIPLDEMGEFLKAHPEVQFVDLLIADMNGVVRGKRIERASLVKVYEKGINLP</sequence>